<dbReference type="Pfam" id="PF03795">
    <property type="entry name" value="YCII"/>
    <property type="match status" value="1"/>
</dbReference>
<reference evidence="3" key="1">
    <citation type="submission" date="2015-03" db="EMBL/GenBank/DDBJ databases">
        <title>Draft genome sequence of Mizugakiibacter sediminis skMP5.</title>
        <authorList>
            <person name="Watanabe T."/>
            <person name="Kojima H."/>
            <person name="Fukui M."/>
        </authorList>
    </citation>
    <scope>NUCLEOTIDE SEQUENCE</scope>
    <source>
        <strain evidence="3">SkMP5</strain>
    </source>
</reference>
<dbReference type="RefSeq" id="WP_062535507.1">
    <property type="nucleotide sequence ID" value="NZ_DF970162.1"/>
</dbReference>
<dbReference type="EMBL" id="DF952379">
    <property type="protein sequence ID" value="GAN44995.1"/>
    <property type="molecule type" value="Genomic_DNA"/>
</dbReference>
<accession>A0A0K8QLL3</accession>
<dbReference type="PANTHER" id="PTHR35174:SF1">
    <property type="entry name" value="BLL0086 PROTEIN"/>
    <property type="match status" value="1"/>
</dbReference>
<dbReference type="SUPFAM" id="SSF54909">
    <property type="entry name" value="Dimeric alpha+beta barrel"/>
    <property type="match status" value="1"/>
</dbReference>
<evidence type="ECO:0000313" key="4">
    <source>
        <dbReference type="EMBL" id="GAP65596.1"/>
    </source>
</evidence>
<comment type="similarity">
    <text evidence="1">Belongs to the YciI family.</text>
</comment>
<dbReference type="Proteomes" id="UP000253740">
    <property type="component" value="Unassembled WGS sequence"/>
</dbReference>
<evidence type="ECO:0000256" key="1">
    <source>
        <dbReference type="ARBA" id="ARBA00007689"/>
    </source>
</evidence>
<name>A0A0K8QLL3_9GAMM</name>
<evidence type="ECO:0000313" key="5">
    <source>
        <dbReference type="Proteomes" id="UP000253740"/>
    </source>
</evidence>
<dbReference type="HOGENOM" id="CLU_130902_0_1_6"/>
<reference evidence="4" key="2">
    <citation type="submission" date="2015-08" db="EMBL/GenBank/DDBJ databases">
        <title>Complete DNA Sequence of Pseudomonas syringae pv. actinidiae, the Causal Agent of Kiwifruit Canker Disease.</title>
        <authorList>
            <person name="Rikkerink E.H.A."/>
            <person name="Fineran P.C."/>
        </authorList>
    </citation>
    <scope>NUCLEOTIDE SEQUENCE</scope>
    <source>
        <strain evidence="4">SkMP5</strain>
    </source>
</reference>
<dbReference type="InterPro" id="IPR005545">
    <property type="entry name" value="YCII"/>
</dbReference>
<dbReference type="Gene3D" id="3.30.70.1060">
    <property type="entry name" value="Dimeric alpha+beta barrel"/>
    <property type="match status" value="1"/>
</dbReference>
<dbReference type="AlphaFoldDB" id="A0A0K8QLL3"/>
<sequence>MRFLSLYRHARPEGVPPSEREMAEMGRLIDEMTRAGVLLATEGCMPSAQGARVRLAQGTFAVTAGPFAEAGEAIGGFALIQARSREEAIEWSKRFLKVIGDGECEIRQLHDAPDCMG</sequence>
<dbReference type="PANTHER" id="PTHR35174">
    <property type="entry name" value="BLL7171 PROTEIN-RELATED"/>
    <property type="match status" value="1"/>
</dbReference>
<gene>
    <name evidence="3" type="ORF">MBSD_1533</name>
    <name evidence="4" type="ORF">MBSD_n0886</name>
</gene>
<dbReference type="STRING" id="1475481.GCA_000953855_00898"/>
<dbReference type="EMBL" id="DF970162">
    <property type="protein sequence ID" value="GAP65596.1"/>
    <property type="molecule type" value="Genomic_DNA"/>
</dbReference>
<feature type="domain" description="YCII-related" evidence="2">
    <location>
        <begin position="6"/>
        <end position="94"/>
    </location>
</feature>
<organism evidence="4">
    <name type="scientific">Mizugakiibacter sediminis</name>
    <dbReference type="NCBI Taxonomy" id="1475481"/>
    <lineage>
        <taxon>Bacteria</taxon>
        <taxon>Pseudomonadati</taxon>
        <taxon>Pseudomonadota</taxon>
        <taxon>Gammaproteobacteria</taxon>
        <taxon>Lysobacterales</taxon>
        <taxon>Rhodanobacteraceae</taxon>
        <taxon>Mizugakiibacter</taxon>
    </lineage>
</organism>
<evidence type="ECO:0000259" key="2">
    <source>
        <dbReference type="Pfam" id="PF03795"/>
    </source>
</evidence>
<evidence type="ECO:0000313" key="3">
    <source>
        <dbReference type="EMBL" id="GAN44995.1"/>
    </source>
</evidence>
<dbReference type="OrthoDB" id="9795306at2"/>
<dbReference type="InterPro" id="IPR011008">
    <property type="entry name" value="Dimeric_a/b-barrel"/>
</dbReference>
<protein>
    <submittedName>
        <fullName evidence="3">Transcriptional regulator</fullName>
    </submittedName>
    <submittedName>
        <fullName evidence="4">YCII-related protein</fullName>
    </submittedName>
</protein>
<keyword evidence="5" id="KW-1185">Reference proteome</keyword>
<proteinExistence type="inferred from homology"/>